<accession>A0A0E9V5F4</accession>
<reference evidence="1" key="2">
    <citation type="journal article" date="2015" name="Fish Shellfish Immunol.">
        <title>Early steps in the European eel (Anguilla anguilla)-Vibrio vulnificus interaction in the gills: Role of the RtxA13 toxin.</title>
        <authorList>
            <person name="Callol A."/>
            <person name="Pajuelo D."/>
            <person name="Ebbesson L."/>
            <person name="Teles M."/>
            <person name="MacKenzie S."/>
            <person name="Amaro C."/>
        </authorList>
    </citation>
    <scope>NUCLEOTIDE SEQUENCE</scope>
</reference>
<evidence type="ECO:0000313" key="1">
    <source>
        <dbReference type="EMBL" id="JAH73329.1"/>
    </source>
</evidence>
<protein>
    <submittedName>
        <fullName evidence="1">Uncharacterized protein</fullName>
    </submittedName>
</protein>
<proteinExistence type="predicted"/>
<reference evidence="1" key="1">
    <citation type="submission" date="2014-11" db="EMBL/GenBank/DDBJ databases">
        <authorList>
            <person name="Amaro Gonzalez C."/>
        </authorList>
    </citation>
    <scope>NUCLEOTIDE SEQUENCE</scope>
</reference>
<dbReference type="AlphaFoldDB" id="A0A0E9V5F4"/>
<organism evidence="1">
    <name type="scientific">Anguilla anguilla</name>
    <name type="common">European freshwater eel</name>
    <name type="synonym">Muraena anguilla</name>
    <dbReference type="NCBI Taxonomy" id="7936"/>
    <lineage>
        <taxon>Eukaryota</taxon>
        <taxon>Metazoa</taxon>
        <taxon>Chordata</taxon>
        <taxon>Craniata</taxon>
        <taxon>Vertebrata</taxon>
        <taxon>Euteleostomi</taxon>
        <taxon>Actinopterygii</taxon>
        <taxon>Neopterygii</taxon>
        <taxon>Teleostei</taxon>
        <taxon>Anguilliformes</taxon>
        <taxon>Anguillidae</taxon>
        <taxon>Anguilla</taxon>
    </lineage>
</organism>
<name>A0A0E9V5F4_ANGAN</name>
<sequence>MKPALIHLHPSYHTCEYWTLSKEKLGPTWSCGPTWLVPRFPTVFSYHHGFDSDPLQ</sequence>
<dbReference type="EMBL" id="GBXM01035248">
    <property type="protein sequence ID" value="JAH73329.1"/>
    <property type="molecule type" value="Transcribed_RNA"/>
</dbReference>